<dbReference type="AlphaFoldDB" id="A0A0U5HAX4"/>
<dbReference type="GeneID" id="32029183"/>
<dbReference type="OrthoDB" id="206484at2157"/>
<dbReference type="Pfam" id="PF24396">
    <property type="entry name" value="DUF7541"/>
    <property type="match status" value="1"/>
</dbReference>
<proteinExistence type="predicted"/>
<keyword evidence="1" id="KW-0472">Membrane</keyword>
<evidence type="ECO:0000256" key="1">
    <source>
        <dbReference type="SAM" id="Phobius"/>
    </source>
</evidence>
<accession>A0A0U5HAX4</accession>
<feature type="transmembrane region" description="Helical" evidence="1">
    <location>
        <begin position="29"/>
        <end position="54"/>
    </location>
</feature>
<evidence type="ECO:0000313" key="3">
    <source>
        <dbReference type="Proteomes" id="UP000066737"/>
    </source>
</evidence>
<dbReference type="InterPro" id="IPR055963">
    <property type="entry name" value="DUF7541"/>
</dbReference>
<evidence type="ECO:0008006" key="4">
    <source>
        <dbReference type="Google" id="ProtNLM"/>
    </source>
</evidence>
<feature type="transmembrane region" description="Helical" evidence="1">
    <location>
        <begin position="66"/>
        <end position="84"/>
    </location>
</feature>
<sequence>MSDAGLSDAYPRASPWPPLVALALVTSEIGVVFGLRPVTIGGLLLFIGSVAGILTESQHVTRPLRVIAVLSTLAAVGGLLLLRYEASFRGVSLLIAGGIGITTGIVGRQLVRWRGVA</sequence>
<geneLocation type="plasmid" evidence="3">
    <name>pSTJ003</name>
</geneLocation>
<organism evidence="2 3">
    <name type="scientific">Halobacterium hubeiense</name>
    <dbReference type="NCBI Taxonomy" id="1407499"/>
    <lineage>
        <taxon>Archaea</taxon>
        <taxon>Methanobacteriati</taxon>
        <taxon>Methanobacteriota</taxon>
        <taxon>Stenosarchaea group</taxon>
        <taxon>Halobacteria</taxon>
        <taxon>Halobacteriales</taxon>
        <taxon>Halobacteriaceae</taxon>
        <taxon>Halobacterium</taxon>
    </lineage>
</organism>
<keyword evidence="1" id="KW-0812">Transmembrane</keyword>
<evidence type="ECO:0000313" key="2">
    <source>
        <dbReference type="EMBL" id="CQH65173.1"/>
    </source>
</evidence>
<name>A0A0U5HAX4_9EURY</name>
<dbReference type="RefSeq" id="WP_082687323.1">
    <property type="nucleotide sequence ID" value="NZ_CEML01000005.1"/>
</dbReference>
<dbReference type="KEGG" id="hhb:Hhub_6073"/>
<gene>
    <name evidence="2" type="ORF">HHUB_6073</name>
</gene>
<dbReference type="Proteomes" id="UP000066737">
    <property type="component" value="Plasmid pSTJ003"/>
</dbReference>
<protein>
    <recommendedName>
        <fullName evidence="4">Cox cluster protein</fullName>
    </recommendedName>
</protein>
<keyword evidence="3" id="KW-1185">Reference proteome</keyword>
<reference evidence="3" key="1">
    <citation type="journal article" date="2016" name="Environ. Microbiol.">
        <title>The complete genome of a viable archaeum isolated from 123-million-year-old rock salt.</title>
        <authorList>
            <person name="Jaakkola S.T."/>
            <person name="Pfeiffer F."/>
            <person name="Ravantti J.J."/>
            <person name="Guo Q."/>
            <person name="Liu Y."/>
            <person name="Chen X."/>
            <person name="Ma H."/>
            <person name="Yang C."/>
            <person name="Oksanen H.M."/>
            <person name="Bamford D.H."/>
        </authorList>
    </citation>
    <scope>NUCLEOTIDE SEQUENCE</scope>
    <source>
        <strain evidence="3">JI20-1</strain>
        <plasmid evidence="3">Plasmid pSTJ003</plasmid>
    </source>
</reference>
<dbReference type="EMBL" id="LN831305">
    <property type="protein sequence ID" value="CQH65173.1"/>
    <property type="molecule type" value="Genomic_DNA"/>
</dbReference>
<keyword evidence="1" id="KW-1133">Transmembrane helix</keyword>
<feature type="transmembrane region" description="Helical" evidence="1">
    <location>
        <begin position="90"/>
        <end position="111"/>
    </location>
</feature>